<keyword evidence="3" id="KW-1185">Reference proteome</keyword>
<evidence type="ECO:0000313" key="2">
    <source>
        <dbReference type="Ensembl" id="ENSEASP00005028024.2"/>
    </source>
</evidence>
<dbReference type="AlphaFoldDB" id="A0A8C4PSR8"/>
<evidence type="ECO:0000313" key="3">
    <source>
        <dbReference type="Proteomes" id="UP000694387"/>
    </source>
</evidence>
<dbReference type="InterPro" id="IPR018790">
    <property type="entry name" value="DUF2358"/>
</dbReference>
<dbReference type="Proteomes" id="UP000694387">
    <property type="component" value="Chromosome 8"/>
</dbReference>
<feature type="region of interest" description="Disordered" evidence="1">
    <location>
        <begin position="1"/>
        <end position="38"/>
    </location>
</feature>
<dbReference type="PANTHER" id="PTHR31094">
    <property type="entry name" value="RIKEN CDNA 2310061I04 GENE"/>
    <property type="match status" value="1"/>
</dbReference>
<organism evidence="2 3">
    <name type="scientific">Equus asinus</name>
    <name type="common">Donkey</name>
    <name type="synonym">Equus africanus asinus</name>
    <dbReference type="NCBI Taxonomy" id="9793"/>
    <lineage>
        <taxon>Eukaryota</taxon>
        <taxon>Metazoa</taxon>
        <taxon>Chordata</taxon>
        <taxon>Craniata</taxon>
        <taxon>Vertebrata</taxon>
        <taxon>Euteleostomi</taxon>
        <taxon>Mammalia</taxon>
        <taxon>Eutheria</taxon>
        <taxon>Laurasiatheria</taxon>
        <taxon>Perissodactyla</taxon>
        <taxon>Equidae</taxon>
        <taxon>Equus</taxon>
    </lineage>
</organism>
<proteinExistence type="predicted"/>
<dbReference type="GeneTree" id="ENSGT00390000008658"/>
<reference evidence="2" key="3">
    <citation type="submission" date="2025-09" db="UniProtKB">
        <authorList>
            <consortium name="Ensembl"/>
        </authorList>
    </citation>
    <scope>IDENTIFICATION</scope>
</reference>
<reference evidence="2 3" key="1">
    <citation type="journal article" date="2020" name="Nat. Commun.">
        <title>Donkey genomes provide new insights into domestication and selection for coat color.</title>
        <authorList>
            <person name="Wang"/>
            <person name="C."/>
            <person name="Li"/>
            <person name="H."/>
            <person name="Guo"/>
            <person name="Y."/>
            <person name="Huang"/>
            <person name="J."/>
            <person name="Sun"/>
            <person name="Y."/>
            <person name="Min"/>
            <person name="J."/>
            <person name="Wang"/>
            <person name="J."/>
            <person name="Fang"/>
            <person name="X."/>
            <person name="Zhao"/>
            <person name="Z."/>
            <person name="Wang"/>
            <person name="S."/>
            <person name="Zhang"/>
            <person name="Y."/>
            <person name="Liu"/>
            <person name="Q."/>
            <person name="Jiang"/>
            <person name="Q."/>
            <person name="Wang"/>
            <person name="X."/>
            <person name="Guo"/>
            <person name="Y."/>
            <person name="Yang"/>
            <person name="C."/>
            <person name="Wang"/>
            <person name="Y."/>
            <person name="Tian"/>
            <person name="F."/>
            <person name="Zhuang"/>
            <person name="G."/>
            <person name="Fan"/>
            <person name="Y."/>
            <person name="Gao"/>
            <person name="Q."/>
            <person name="Li"/>
            <person name="Y."/>
            <person name="Ju"/>
            <person name="Z."/>
            <person name="Li"/>
            <person name="J."/>
            <person name="Li"/>
            <person name="R."/>
            <person name="Hou"/>
            <person name="M."/>
            <person name="Yang"/>
            <person name="G."/>
            <person name="Liu"/>
            <person name="G."/>
            <person name="Liu"/>
            <person name="W."/>
            <person name="Guo"/>
            <person name="J."/>
            <person name="Pan"/>
            <person name="S."/>
            <person name="Fan"/>
            <person name="G."/>
            <person name="Zhang"/>
            <person name="W."/>
            <person name="Zhang"/>
            <person name="R."/>
            <person name="Yu"/>
            <person name="J."/>
            <person name="Zhang"/>
            <person name="X."/>
            <person name="Yin"/>
            <person name="Q."/>
            <person name="Ji"/>
            <person name="C."/>
            <person name="Jin"/>
            <person name="Y."/>
            <person name="Yue"/>
            <person name="G."/>
            <person name="Liu"/>
            <person name="M."/>
            <person name="Xu"/>
            <person name="J."/>
            <person name="Liu"/>
            <person name="S."/>
            <person name="Jordana"/>
            <person name="J."/>
            <person name="Noce"/>
            <person name="A."/>
            <person name="Amills"/>
            <person name="M."/>
            <person name="Wu"/>
            <person name="D.D."/>
            <person name="Li"/>
            <person name="S."/>
            <person name="Zhou"/>
            <person name="X. and Zhong"/>
            <person name="J."/>
        </authorList>
    </citation>
    <scope>NUCLEOTIDE SEQUENCE [LARGE SCALE GENOMIC DNA]</scope>
</reference>
<evidence type="ECO:0000256" key="1">
    <source>
        <dbReference type="SAM" id="MobiDB-lite"/>
    </source>
</evidence>
<gene>
    <name evidence="2" type="primary">C6orf136</name>
</gene>
<dbReference type="Ensembl" id="ENSEAST00005030435.2">
    <property type="protein sequence ID" value="ENSEASP00005028024.2"/>
    <property type="gene ID" value="ENSEASG00005030206.1"/>
</dbReference>
<reference evidence="2" key="2">
    <citation type="submission" date="2025-08" db="UniProtKB">
        <authorList>
            <consortium name="Ensembl"/>
        </authorList>
    </citation>
    <scope>IDENTIFICATION</scope>
</reference>
<accession>A0A8C4PSR8</accession>
<sequence>GGRRPDSGGALSTPGRSCTSPAEGRPGVSAPASVPTRRSPRGRTWYILSLTLCRFLAWNYFAQLRLEVLQLTRHPENWTLQARWRLVGLPIHLLFLRFYKRDKEELYRTYDAYSTFYLNSDGLICRHRLDKLMPSHSPPTPVKKLLVGALVTLGLSEPEPNLHLCSEA</sequence>
<dbReference type="PANTHER" id="PTHR31094:SF2">
    <property type="entry name" value="RIKEN CDNA 2310061I04 GENE"/>
    <property type="match status" value="1"/>
</dbReference>
<dbReference type="Pfam" id="PF10184">
    <property type="entry name" value="DUF2358"/>
    <property type="match status" value="1"/>
</dbReference>
<name>A0A8C4PSR8_EQUAS</name>
<protein>
    <submittedName>
        <fullName evidence="2">Chromosome 6 open reading frame 136</fullName>
    </submittedName>
</protein>